<gene>
    <name evidence="3" type="ORF">F5878DRAFT_663658</name>
</gene>
<dbReference type="SMART" id="SM00757">
    <property type="entry name" value="CRA"/>
    <property type="match status" value="1"/>
</dbReference>
<dbReference type="Pfam" id="PF08513">
    <property type="entry name" value="LisH"/>
    <property type="match status" value="1"/>
</dbReference>
<reference evidence="3" key="1">
    <citation type="submission" date="2022-08" db="EMBL/GenBank/DDBJ databases">
        <authorList>
            <consortium name="DOE Joint Genome Institute"/>
            <person name="Min B."/>
            <person name="Riley R."/>
            <person name="Sierra-Patev S."/>
            <person name="Naranjo-Ortiz M."/>
            <person name="Looney B."/>
            <person name="Konkel Z."/>
            <person name="Slot J.C."/>
            <person name="Sakamoto Y."/>
            <person name="Steenwyk J.L."/>
            <person name="Rokas A."/>
            <person name="Carro J."/>
            <person name="Camarero S."/>
            <person name="Ferreira P."/>
            <person name="Molpeceres G."/>
            <person name="Ruiz-Duenas F.J."/>
            <person name="Serrano A."/>
            <person name="Henrissat B."/>
            <person name="Drula E."/>
            <person name="Hughes K.W."/>
            <person name="Mata J.L."/>
            <person name="Ishikawa N.K."/>
            <person name="Vargas-Isla R."/>
            <person name="Ushijima S."/>
            <person name="Smith C.A."/>
            <person name="Ahrendt S."/>
            <person name="Andreopoulos W."/>
            <person name="He G."/>
            <person name="Labutti K."/>
            <person name="Lipzen A."/>
            <person name="Ng V."/>
            <person name="Sandor L."/>
            <person name="Barry K."/>
            <person name="Martinez A.T."/>
            <person name="Xiao Y."/>
            <person name="Gibbons J.G."/>
            <person name="Terashima K."/>
            <person name="Hibbett D.S."/>
            <person name="Grigoriev I.V."/>
        </authorList>
    </citation>
    <scope>NUCLEOTIDE SEQUENCE</scope>
    <source>
        <strain evidence="3">TFB9207</strain>
    </source>
</reference>
<dbReference type="InterPro" id="IPR024964">
    <property type="entry name" value="CTLH/CRA"/>
</dbReference>
<feature type="compositionally biased region" description="Low complexity" evidence="1">
    <location>
        <begin position="168"/>
        <end position="179"/>
    </location>
</feature>
<organism evidence="3 4">
    <name type="scientific">Lentinula raphanica</name>
    <dbReference type="NCBI Taxonomy" id="153919"/>
    <lineage>
        <taxon>Eukaryota</taxon>
        <taxon>Fungi</taxon>
        <taxon>Dikarya</taxon>
        <taxon>Basidiomycota</taxon>
        <taxon>Agaricomycotina</taxon>
        <taxon>Agaricomycetes</taxon>
        <taxon>Agaricomycetidae</taxon>
        <taxon>Agaricales</taxon>
        <taxon>Marasmiineae</taxon>
        <taxon>Omphalotaceae</taxon>
        <taxon>Lentinula</taxon>
    </lineage>
</organism>
<dbReference type="Pfam" id="PF10607">
    <property type="entry name" value="CTLH"/>
    <property type="match status" value="1"/>
</dbReference>
<evidence type="ECO:0000313" key="3">
    <source>
        <dbReference type="EMBL" id="KAJ3835674.1"/>
    </source>
</evidence>
<name>A0AA38P3M6_9AGAR</name>
<feature type="domain" description="CRA" evidence="2">
    <location>
        <begin position="186"/>
        <end position="287"/>
    </location>
</feature>
<dbReference type="AlphaFoldDB" id="A0AA38P3M6"/>
<keyword evidence="4" id="KW-1185">Reference proteome</keyword>
<dbReference type="SMART" id="SM00667">
    <property type="entry name" value="LisH"/>
    <property type="match status" value="1"/>
</dbReference>
<dbReference type="PROSITE" id="PS50896">
    <property type="entry name" value="LISH"/>
    <property type="match status" value="1"/>
</dbReference>
<dbReference type="InterPro" id="IPR050618">
    <property type="entry name" value="Ubq-SigPath_Reg"/>
</dbReference>
<dbReference type="InterPro" id="IPR006594">
    <property type="entry name" value="LisH"/>
</dbReference>
<accession>A0AA38P3M6</accession>
<dbReference type="EMBL" id="MU806389">
    <property type="protein sequence ID" value="KAJ3835674.1"/>
    <property type="molecule type" value="Genomic_DNA"/>
</dbReference>
<evidence type="ECO:0000259" key="2">
    <source>
        <dbReference type="SMART" id="SM00757"/>
    </source>
</evidence>
<evidence type="ECO:0000256" key="1">
    <source>
        <dbReference type="SAM" id="MobiDB-lite"/>
    </source>
</evidence>
<evidence type="ECO:0000313" key="4">
    <source>
        <dbReference type="Proteomes" id="UP001163846"/>
    </source>
</evidence>
<dbReference type="Proteomes" id="UP001163846">
    <property type="component" value="Unassembled WGS sequence"/>
</dbReference>
<feature type="region of interest" description="Disordered" evidence="1">
    <location>
        <begin position="163"/>
        <end position="183"/>
    </location>
</feature>
<comment type="caution">
    <text evidence="3">The sequence shown here is derived from an EMBL/GenBank/DDBJ whole genome shotgun (WGS) entry which is preliminary data.</text>
</comment>
<dbReference type="PANTHER" id="PTHR12864">
    <property type="entry name" value="RAN BINDING PROTEIN 9-RELATED"/>
    <property type="match status" value="1"/>
</dbReference>
<sequence>MSSVESDTLQATPVKLHSIVLNYLAHNGYSRTARAFTRDSAVRQIDIDGDEVIQPEAASGLGSNSESDSRLDTTLKQAELRNQIRAELRHGRIDQATALINQSFPDVLSLSNPLRSEDTLVSSSKMDYLPLTSVLPSHLVLNLRIQSFIEACRTTPLPCPPDCTIHDPPSSSTSLPTSTENSDPIDDQTALLNSAQKLYALVKLLPSEEDSSRYMKELESVTGLLAYHVPEESPVSEYLAQERRDAVANQLDHAILYHTKRPVISYLELYVRYTSTVWDILNNLGVKPPSSLVVSPPTAKTTSHIKGAQELQGHEISPSFNFRDFVNSS</sequence>
<proteinExistence type="predicted"/>
<protein>
    <submittedName>
        <fullName evidence="3">CTLH/CRA C-terminal to lish motif domain-containing protein</fullName>
    </submittedName>
</protein>
<dbReference type="InterPro" id="IPR013144">
    <property type="entry name" value="CRA_dom"/>
</dbReference>